<dbReference type="Pfam" id="PF08314">
    <property type="entry name" value="Sec39"/>
    <property type="match status" value="1"/>
</dbReference>
<evidence type="ECO:0000256" key="3">
    <source>
        <dbReference type="ARBA" id="ARBA00022824"/>
    </source>
</evidence>
<feature type="non-terminal residue" evidence="6">
    <location>
        <position position="1"/>
    </location>
</feature>
<evidence type="ECO:0000259" key="5">
    <source>
        <dbReference type="Pfam" id="PF08314"/>
    </source>
</evidence>
<sequence>RGRAVEIDSRSRVVENGLNFLKLCNENAIAGLEIMLEEFMVLDMIVYEAAPGVEISYQEFSELDDLAKIELMMSETKDEDFLRNFSTWLRFYFDHNSATRTDFESRFEILRKFALKLCESDVGKARKVIEACKKDRGFTIPDTDKFAALVIECVYACERWEDLPKVFNMADTLNSLMGATGSQSSGFPPMSAKMRREASRADEDLKAADMTTSVGVPLVPRHVASLRDDAELVRDLMVKICRLPISRKPPFSKMDWFNLLQQIQNIRKIGFPDVLTPKEVSTIWIKSLLVSSNHDLIRIAGDRLSSVPATSGSDDGKLTYAESVKLCLEASREYLDACASATGPNVALAAECLALVGPGSSPEVARDMKLIESLPVLSQYGVKLLPVQIRLKPDKLDVIREVLRSDVSAYSKPQKVLDLAFLLVPPANADDEKNIKGKVFTILAEKAFQVKDFSVCSDLCNILAKERHAGGWEVCGKFGSTLSDMKIDAARAPGLRAKLLSFAMAHCPPDKIHEYLQKSSQTEVDFSDVLKPQDNVEWKAPLEGSGEDTKKLHSHPLETRKFCEEERLAEVRYPCSKRGADLGWDFAVDAVRTAFVDLRLGNDIPDVEFVKG</sequence>
<feature type="domain" description="Sec39" evidence="5">
    <location>
        <begin position="208"/>
        <end position="527"/>
    </location>
</feature>
<dbReference type="EMBL" id="OA893968">
    <property type="protein sequence ID" value="CAD7285133.1"/>
    <property type="molecule type" value="Genomic_DNA"/>
</dbReference>
<evidence type="ECO:0000256" key="4">
    <source>
        <dbReference type="ARBA" id="ARBA00022927"/>
    </source>
</evidence>
<dbReference type="PANTHER" id="PTHR15922">
    <property type="entry name" value="NEUROBLASTOMA-AMPLIFIED SEQUENCE"/>
    <property type="match status" value="1"/>
</dbReference>
<proteinExistence type="predicted"/>
<dbReference type="GO" id="GO:0000149">
    <property type="term" value="F:SNARE binding"/>
    <property type="evidence" value="ECO:0007669"/>
    <property type="project" value="TreeGrafter"/>
</dbReference>
<protein>
    <recommendedName>
        <fullName evidence="5">Sec39 domain-containing protein</fullName>
    </recommendedName>
</protein>
<evidence type="ECO:0000256" key="1">
    <source>
        <dbReference type="ARBA" id="ARBA00004240"/>
    </source>
</evidence>
<dbReference type="GO" id="GO:0070939">
    <property type="term" value="C:Dsl1/NZR complex"/>
    <property type="evidence" value="ECO:0007669"/>
    <property type="project" value="TreeGrafter"/>
</dbReference>
<keyword evidence="2" id="KW-0813">Transport</keyword>
<dbReference type="Proteomes" id="UP000678499">
    <property type="component" value="Unassembled WGS sequence"/>
</dbReference>
<dbReference type="PANTHER" id="PTHR15922:SF2">
    <property type="entry name" value="NBAS SUBUNIT OF NRZ TETHERING COMPLEX"/>
    <property type="match status" value="1"/>
</dbReference>
<gene>
    <name evidence="6" type="ORF">NMOB1V02_LOCUS12735</name>
</gene>
<reference evidence="6" key="1">
    <citation type="submission" date="2020-11" db="EMBL/GenBank/DDBJ databases">
        <authorList>
            <person name="Tran Van P."/>
        </authorList>
    </citation>
    <scope>NUCLEOTIDE SEQUENCE</scope>
</reference>
<dbReference type="OrthoDB" id="19988at2759"/>
<accession>A0A7R9C362</accession>
<feature type="non-terminal residue" evidence="6">
    <location>
        <position position="612"/>
    </location>
</feature>
<organism evidence="6">
    <name type="scientific">Notodromas monacha</name>
    <dbReference type="NCBI Taxonomy" id="399045"/>
    <lineage>
        <taxon>Eukaryota</taxon>
        <taxon>Metazoa</taxon>
        <taxon>Ecdysozoa</taxon>
        <taxon>Arthropoda</taxon>
        <taxon>Crustacea</taxon>
        <taxon>Oligostraca</taxon>
        <taxon>Ostracoda</taxon>
        <taxon>Podocopa</taxon>
        <taxon>Podocopida</taxon>
        <taxon>Cypridocopina</taxon>
        <taxon>Cypridoidea</taxon>
        <taxon>Cyprididae</taxon>
        <taxon>Notodromas</taxon>
    </lineage>
</organism>
<dbReference type="EMBL" id="CAJPEX010011931">
    <property type="protein sequence ID" value="CAG0925285.1"/>
    <property type="molecule type" value="Genomic_DNA"/>
</dbReference>
<keyword evidence="7" id="KW-1185">Reference proteome</keyword>
<name>A0A7R9C362_9CRUS</name>
<evidence type="ECO:0000256" key="2">
    <source>
        <dbReference type="ARBA" id="ARBA00022448"/>
    </source>
</evidence>
<keyword evidence="4" id="KW-0653">Protein transport</keyword>
<dbReference type="GO" id="GO:0006890">
    <property type="term" value="P:retrograde vesicle-mediated transport, Golgi to endoplasmic reticulum"/>
    <property type="evidence" value="ECO:0007669"/>
    <property type="project" value="InterPro"/>
</dbReference>
<keyword evidence="3" id="KW-0256">Endoplasmic reticulum</keyword>
<evidence type="ECO:0000313" key="6">
    <source>
        <dbReference type="EMBL" id="CAD7285133.1"/>
    </source>
</evidence>
<dbReference type="AlphaFoldDB" id="A0A7R9C362"/>
<comment type="subcellular location">
    <subcellularLocation>
        <location evidence="1">Endoplasmic reticulum</location>
    </subcellularLocation>
</comment>
<dbReference type="GO" id="GO:0015031">
    <property type="term" value="P:protein transport"/>
    <property type="evidence" value="ECO:0007669"/>
    <property type="project" value="UniProtKB-KW"/>
</dbReference>
<evidence type="ECO:0000313" key="7">
    <source>
        <dbReference type="Proteomes" id="UP000678499"/>
    </source>
</evidence>
<dbReference type="InterPro" id="IPR013244">
    <property type="entry name" value="Sec39_domain"/>
</dbReference>